<dbReference type="EMBL" id="NBIV01000046">
    <property type="protein sequence ID" value="PXF46020.1"/>
    <property type="molecule type" value="Genomic_DNA"/>
</dbReference>
<dbReference type="STRING" id="448386.A0A2V3IY10"/>
<evidence type="ECO:0000313" key="2">
    <source>
        <dbReference type="EMBL" id="PXF46020.1"/>
    </source>
</evidence>
<protein>
    <submittedName>
        <fullName evidence="2">Uncharacterized protein</fullName>
    </submittedName>
</protein>
<keyword evidence="3" id="KW-1185">Reference proteome</keyword>
<gene>
    <name evidence="2" type="ORF">BWQ96_04195</name>
</gene>
<feature type="compositionally biased region" description="Basic residues" evidence="1">
    <location>
        <begin position="13"/>
        <end position="25"/>
    </location>
</feature>
<feature type="region of interest" description="Disordered" evidence="1">
    <location>
        <begin position="1"/>
        <end position="25"/>
    </location>
</feature>
<reference evidence="2 3" key="1">
    <citation type="journal article" date="2018" name="Mol. Biol. Evol.">
        <title>Analysis of the draft genome of the red seaweed Gracilariopsis chorda provides insights into genome size evolution in Rhodophyta.</title>
        <authorList>
            <person name="Lee J."/>
            <person name="Yang E.C."/>
            <person name="Graf L."/>
            <person name="Yang J.H."/>
            <person name="Qiu H."/>
            <person name="Zel Zion U."/>
            <person name="Chan C.X."/>
            <person name="Stephens T.G."/>
            <person name="Weber A.P.M."/>
            <person name="Boo G.H."/>
            <person name="Boo S.M."/>
            <person name="Kim K.M."/>
            <person name="Shin Y."/>
            <person name="Jung M."/>
            <person name="Lee S.J."/>
            <person name="Yim H.S."/>
            <person name="Lee J.H."/>
            <person name="Bhattacharya D."/>
            <person name="Yoon H.S."/>
        </authorList>
    </citation>
    <scope>NUCLEOTIDE SEQUENCE [LARGE SCALE GENOMIC DNA]</scope>
    <source>
        <strain evidence="2 3">SKKU-2015</strain>
        <tissue evidence="2">Whole body</tissue>
    </source>
</reference>
<dbReference type="Gene3D" id="1.25.40.10">
    <property type="entry name" value="Tetratricopeptide repeat domain"/>
    <property type="match status" value="1"/>
</dbReference>
<dbReference type="InterPro" id="IPR011990">
    <property type="entry name" value="TPR-like_helical_dom_sf"/>
</dbReference>
<dbReference type="Proteomes" id="UP000247409">
    <property type="component" value="Unassembled WGS sequence"/>
</dbReference>
<sequence length="346" mass="38682">MAFVSSSPIYSGKRPHRRSSIKRTRWQSCAQPKKGVSELREYERYLTQVAKTSPPPYLDGLLHALSASSTRFTPPSIRTDLHPFLIPLVYDIESEVTTGLLRWPTPPDEMDLPIVQSSPRDPSLKLIAPSAKSYVTRQLASADFAGNYEVRNSLRSACSLALAYQNGDVDQSGVGLERFLILKVGPFPDIYEGLVEFHKAKGDTQSALITCERSANAHPGWGRAHAFHANFLRELGREMEARDAARFCLQMPLWTIGSVETLLDMASLAGYEDSTSLCKIYKRLYEDDRKQEIADGKAPQQVALDRAAYLLDVCFTDGSGWESIKEDLAALYDEADMPDFATFVRY</sequence>
<comment type="caution">
    <text evidence="2">The sequence shown here is derived from an EMBL/GenBank/DDBJ whole genome shotgun (WGS) entry which is preliminary data.</text>
</comment>
<dbReference type="PANTHER" id="PTHR35115">
    <property type="entry name" value="CYCLIN DELTA-3"/>
    <property type="match status" value="1"/>
</dbReference>
<evidence type="ECO:0000256" key="1">
    <source>
        <dbReference type="SAM" id="MobiDB-lite"/>
    </source>
</evidence>
<proteinExistence type="predicted"/>
<name>A0A2V3IY10_9FLOR</name>
<dbReference type="AlphaFoldDB" id="A0A2V3IY10"/>
<dbReference type="PANTHER" id="PTHR35115:SF1">
    <property type="entry name" value="PROTEIN IN CHLOROPLAST ATPASE BIOGENESIS, CHLOROPLASTIC"/>
    <property type="match status" value="1"/>
</dbReference>
<evidence type="ECO:0000313" key="3">
    <source>
        <dbReference type="Proteomes" id="UP000247409"/>
    </source>
</evidence>
<dbReference type="SUPFAM" id="SSF48452">
    <property type="entry name" value="TPR-like"/>
    <property type="match status" value="1"/>
</dbReference>
<dbReference type="OrthoDB" id="537706at2759"/>
<accession>A0A2V3IY10</accession>
<organism evidence="2 3">
    <name type="scientific">Gracilariopsis chorda</name>
    <dbReference type="NCBI Taxonomy" id="448386"/>
    <lineage>
        <taxon>Eukaryota</taxon>
        <taxon>Rhodophyta</taxon>
        <taxon>Florideophyceae</taxon>
        <taxon>Rhodymeniophycidae</taxon>
        <taxon>Gracilariales</taxon>
        <taxon>Gracilariaceae</taxon>
        <taxon>Gracilariopsis</taxon>
    </lineage>
</organism>
<dbReference type="InterPro" id="IPR045287">
    <property type="entry name" value="PAB"/>
</dbReference>